<evidence type="ECO:0000313" key="2">
    <source>
        <dbReference type="EMBL" id="KAB3526240.1"/>
    </source>
</evidence>
<organism evidence="2 3">
    <name type="scientific">Alkaliphilus serpentinus</name>
    <dbReference type="NCBI Taxonomy" id="1482731"/>
    <lineage>
        <taxon>Bacteria</taxon>
        <taxon>Bacillati</taxon>
        <taxon>Bacillota</taxon>
        <taxon>Clostridia</taxon>
        <taxon>Peptostreptococcales</taxon>
        <taxon>Natronincolaceae</taxon>
        <taxon>Alkaliphilus</taxon>
    </lineage>
</organism>
<accession>A0A833HLQ5</accession>
<feature type="transmembrane region" description="Helical" evidence="1">
    <location>
        <begin position="163"/>
        <end position="182"/>
    </location>
</feature>
<feature type="transmembrane region" description="Helical" evidence="1">
    <location>
        <begin position="113"/>
        <end position="132"/>
    </location>
</feature>
<keyword evidence="1" id="KW-0812">Transmembrane</keyword>
<feature type="transmembrane region" description="Helical" evidence="1">
    <location>
        <begin position="189"/>
        <end position="209"/>
    </location>
</feature>
<gene>
    <name evidence="2" type="ORF">F8153_14135</name>
</gene>
<feature type="transmembrane region" description="Helical" evidence="1">
    <location>
        <begin position="7"/>
        <end position="24"/>
    </location>
</feature>
<name>A0A833HLQ5_9FIRM</name>
<evidence type="ECO:0000256" key="1">
    <source>
        <dbReference type="SAM" id="Phobius"/>
    </source>
</evidence>
<reference evidence="2 3" key="1">
    <citation type="submission" date="2019-10" db="EMBL/GenBank/DDBJ databases">
        <title>Alkaliphilus serpentinus sp. nov. and Alkaliphilus pronyensis sp. nov., two novel anaerobic alkaliphilic species isolated from the serpentinized-hosted hydrothermal field of the Prony Bay (New Caledonia).</title>
        <authorList>
            <person name="Postec A."/>
        </authorList>
    </citation>
    <scope>NUCLEOTIDE SEQUENCE [LARGE SCALE GENOMIC DNA]</scope>
    <source>
        <strain evidence="2 3">LacT</strain>
    </source>
</reference>
<feature type="transmembrane region" description="Helical" evidence="1">
    <location>
        <begin position="297"/>
        <end position="320"/>
    </location>
</feature>
<dbReference type="Proteomes" id="UP000465601">
    <property type="component" value="Unassembled WGS sequence"/>
</dbReference>
<dbReference type="InterPro" id="IPR012507">
    <property type="entry name" value="YibE_F"/>
</dbReference>
<feature type="transmembrane region" description="Helical" evidence="1">
    <location>
        <begin position="139"/>
        <end position="157"/>
    </location>
</feature>
<dbReference type="EMBL" id="WBZB01000054">
    <property type="protein sequence ID" value="KAB3526240.1"/>
    <property type="molecule type" value="Genomic_DNA"/>
</dbReference>
<comment type="caution">
    <text evidence="2">The sequence shown here is derived from an EMBL/GenBank/DDBJ whole genome shotgun (WGS) entry which is preliminary data.</text>
</comment>
<dbReference type="OrthoDB" id="5753718at2"/>
<dbReference type="PANTHER" id="PTHR41771:SF1">
    <property type="entry name" value="MEMBRANE PROTEIN"/>
    <property type="match status" value="1"/>
</dbReference>
<feature type="transmembrane region" description="Helical" evidence="1">
    <location>
        <begin position="239"/>
        <end position="264"/>
    </location>
</feature>
<dbReference type="Pfam" id="PF07907">
    <property type="entry name" value="YibE_F"/>
    <property type="match status" value="1"/>
</dbReference>
<sequence>MEKKSIIILLMIMIIFGFNVYYSYGEEVRQYEKYKAVITDIKERIENRSRIYTIEARFIDGPYENKTIDFNHLPIEGTSSDVSLRKEMTIIVSVQLLDDRIDSVSLYDVERRGVLKVLAVIFISLLIIFGGFKGIRAAVSLTLTLILILFCLVPLILKGFNPLLASILTASLAILINFILIGGFSRKSFCAIISTIGGTVIAGLFAYHFGNLMALTGVSEDTIQTFISYSNIKIDYRGLLFSGIIIGAIGAIMDVSMSIISFIFEMKDKYPTTTPQSLFKSGLNVGKDMMATMANTLILAYAGASLPIFLLFTTMEVSFIDAINLEFISEEILRSLCGSIGLISTIPLSSFIASIKAR</sequence>
<keyword evidence="3" id="KW-1185">Reference proteome</keyword>
<keyword evidence="1" id="KW-0472">Membrane</keyword>
<dbReference type="PANTHER" id="PTHR41771">
    <property type="entry name" value="MEMBRANE PROTEIN-RELATED"/>
    <property type="match status" value="1"/>
</dbReference>
<proteinExistence type="predicted"/>
<protein>
    <submittedName>
        <fullName evidence="2">YibE/F family protein</fullName>
    </submittedName>
</protein>
<dbReference type="RefSeq" id="WP_151867003.1">
    <property type="nucleotide sequence ID" value="NZ_WBZB01000054.1"/>
</dbReference>
<keyword evidence="1" id="KW-1133">Transmembrane helix</keyword>
<feature type="transmembrane region" description="Helical" evidence="1">
    <location>
        <begin position="332"/>
        <end position="355"/>
    </location>
</feature>
<dbReference type="AlphaFoldDB" id="A0A833HLQ5"/>
<evidence type="ECO:0000313" key="3">
    <source>
        <dbReference type="Proteomes" id="UP000465601"/>
    </source>
</evidence>